<dbReference type="SUPFAM" id="SSF56300">
    <property type="entry name" value="Metallo-dependent phosphatases"/>
    <property type="match status" value="1"/>
</dbReference>
<evidence type="ECO:0000256" key="3">
    <source>
        <dbReference type="ARBA" id="ARBA00004286"/>
    </source>
</evidence>
<keyword evidence="8 16" id="KW-0255">Endonuclease</keyword>
<dbReference type="InterPro" id="IPR004843">
    <property type="entry name" value="Calcineurin-like_PHP"/>
</dbReference>
<dbReference type="InterPro" id="IPR003701">
    <property type="entry name" value="Mre11"/>
</dbReference>
<keyword evidence="11 16" id="KW-0269">Exonuclease</keyword>
<evidence type="ECO:0000256" key="4">
    <source>
        <dbReference type="ARBA" id="ARBA00009028"/>
    </source>
</evidence>
<dbReference type="GO" id="GO:0097552">
    <property type="term" value="P:mitochondrial double-strand break repair via homologous recombination"/>
    <property type="evidence" value="ECO:0007669"/>
    <property type="project" value="TreeGrafter"/>
</dbReference>
<dbReference type="AlphaFoldDB" id="A0A9W7ZQK6"/>
<dbReference type="InterPro" id="IPR029052">
    <property type="entry name" value="Metallo-depent_PP-like"/>
</dbReference>
<keyword evidence="5" id="KW-0158">Chromosome</keyword>
<comment type="caution">
    <text evidence="19">The sequence shown here is derived from an EMBL/GenBank/DDBJ whole genome shotgun (WGS) entry which is preliminary data.</text>
</comment>
<dbReference type="SMART" id="SM01347">
    <property type="entry name" value="Mre11_DNA_bind"/>
    <property type="match status" value="1"/>
</dbReference>
<dbReference type="GO" id="GO:0035861">
    <property type="term" value="C:site of double-strand break"/>
    <property type="evidence" value="ECO:0007669"/>
    <property type="project" value="TreeGrafter"/>
</dbReference>
<evidence type="ECO:0000256" key="16">
    <source>
        <dbReference type="RuleBase" id="RU003447"/>
    </source>
</evidence>
<dbReference type="Pfam" id="PF04152">
    <property type="entry name" value="Mre11_DNA_bind"/>
    <property type="match status" value="1"/>
</dbReference>
<dbReference type="Gene3D" id="3.30.110.110">
    <property type="entry name" value="Mre11, capping domain"/>
    <property type="match status" value="1"/>
</dbReference>
<feature type="compositionally biased region" description="Acidic residues" evidence="17">
    <location>
        <begin position="728"/>
        <end position="738"/>
    </location>
</feature>
<dbReference type="PANTHER" id="PTHR10139">
    <property type="entry name" value="DOUBLE-STRAND BREAK REPAIR PROTEIN MRE11"/>
    <property type="match status" value="1"/>
</dbReference>
<dbReference type="GO" id="GO:0000724">
    <property type="term" value="P:double-strand break repair via homologous recombination"/>
    <property type="evidence" value="ECO:0007669"/>
    <property type="project" value="TreeGrafter"/>
</dbReference>
<dbReference type="Proteomes" id="UP001150538">
    <property type="component" value="Unassembled WGS sequence"/>
</dbReference>
<evidence type="ECO:0000256" key="6">
    <source>
        <dbReference type="ARBA" id="ARBA00022722"/>
    </source>
</evidence>
<evidence type="ECO:0000256" key="2">
    <source>
        <dbReference type="ARBA" id="ARBA00004123"/>
    </source>
</evidence>
<evidence type="ECO:0000256" key="15">
    <source>
        <dbReference type="ARBA" id="ARBA00023254"/>
    </source>
</evidence>
<sequence>MSRNTVQELADKDTINILIATDNHLGYEERDPICGQDSFYAFEEIMQIAHEKQADMVLLAGDLFHYNRPSRKCIYESFRILRKYALNDKPCALEYLSNPQTDFGDQFDSVNYEDPNINIGLPIFTIHGNHDDPCGEGNLSAIDILSETRFINYFGKNKNVDQVKVSPVMLRKGDTYLALYGLGNIRDERLHRTFKGESVTFEPPPETLPSPTTFSKNGKIDWFNLLAIHQNRVPHGPSSHIPEKFLEDFLHLVIWGHEHECLIDPEESSEAPFYVSQPGSSVATSLSVGEAKPKYIGILKIHKQEFSVEKIRLKNVRPFVIHDVSLDKNSTLYDPMLKKGLEKYLQHRIDTMIKDAKSLYKIQLKESQDYVPAYLGSDPKPLIRIRVEYTEELDSFYPHRFALSYSDRVANPKDILLFKRPRTEIVRESNSCCAREIGDTPTKHRHNSDDNSNNLEAAELYKVEDLVKNHLNTNDLQLLIDMEMSEAVKQFVDKGDTSVIQRYVAKSLKEIQDELSQSIQPLCEEAELIEELRNAQLLKINKILQDSSGSLPTIDSINGLLNNFVTTEKEDEDSDNHNENESEPEITTTTAKNGRSTKTVRTATKRKAHVESKEMELSDQSSGDLDHNDIEEEERTNPLKRKKTDVPQLKFPRTITTTTTTTTRPTRMAARSVKSKIQSQFNENKAPSSEEEDSDESSEVEPTLVKTKTRKGILSSTTQSININNGSDESDSFNDSIEEISNSDNSNTENHSVLHKNKKRKAASATATTKSTNNTKGINPGSEGSPTGISRGRGRGRGRARGRARGRGGSTTTVGSKSRSKKASSSVEANVISSDSDGGNSNNLDSGFGSFSLKKFVK</sequence>
<dbReference type="NCBIfam" id="TIGR00583">
    <property type="entry name" value="mre11"/>
    <property type="match status" value="1"/>
</dbReference>
<comment type="similarity">
    <text evidence="4 16">Belongs to the MRE11/RAD32 family.</text>
</comment>
<evidence type="ECO:0000313" key="20">
    <source>
        <dbReference type="Proteomes" id="UP001150538"/>
    </source>
</evidence>
<dbReference type="EMBL" id="JANBPU010000614">
    <property type="protein sequence ID" value="KAJ1910200.1"/>
    <property type="molecule type" value="Genomic_DNA"/>
</dbReference>
<feature type="compositionally biased region" description="Low complexity" evidence="17">
    <location>
        <begin position="652"/>
        <end position="667"/>
    </location>
</feature>
<dbReference type="GO" id="GO:0008296">
    <property type="term" value="F:3'-5'-DNA exonuclease activity"/>
    <property type="evidence" value="ECO:0007669"/>
    <property type="project" value="InterPro"/>
</dbReference>
<evidence type="ECO:0000256" key="7">
    <source>
        <dbReference type="ARBA" id="ARBA00022723"/>
    </source>
</evidence>
<keyword evidence="15 16" id="KW-0469">Meiosis</keyword>
<keyword evidence="6 16" id="KW-0540">Nuclease</keyword>
<dbReference type="PANTHER" id="PTHR10139:SF1">
    <property type="entry name" value="DOUBLE-STRAND BREAK REPAIR PROTEIN MRE11"/>
    <property type="match status" value="1"/>
</dbReference>
<evidence type="ECO:0000256" key="13">
    <source>
        <dbReference type="ARBA" id="ARBA00023211"/>
    </source>
</evidence>
<feature type="compositionally biased region" description="Basic residues" evidence="17">
    <location>
        <begin position="753"/>
        <end position="762"/>
    </location>
</feature>
<feature type="compositionally biased region" description="Low complexity" evidence="17">
    <location>
        <begin position="763"/>
        <end position="776"/>
    </location>
</feature>
<feature type="compositionally biased region" description="Basic residues" evidence="17">
    <location>
        <begin position="792"/>
        <end position="806"/>
    </location>
</feature>
<proteinExistence type="inferred from homology"/>
<feature type="compositionally biased region" description="Acidic residues" evidence="17">
    <location>
        <begin position="689"/>
        <end position="699"/>
    </location>
</feature>
<keyword evidence="9 16" id="KW-0227">DNA damage</keyword>
<evidence type="ECO:0000256" key="17">
    <source>
        <dbReference type="SAM" id="MobiDB-lite"/>
    </source>
</evidence>
<organism evidence="19 20">
    <name type="scientific">Mycoemilia scoparia</name>
    <dbReference type="NCBI Taxonomy" id="417184"/>
    <lineage>
        <taxon>Eukaryota</taxon>
        <taxon>Fungi</taxon>
        <taxon>Fungi incertae sedis</taxon>
        <taxon>Zoopagomycota</taxon>
        <taxon>Kickxellomycotina</taxon>
        <taxon>Kickxellomycetes</taxon>
        <taxon>Kickxellales</taxon>
        <taxon>Kickxellaceae</taxon>
        <taxon>Mycoemilia</taxon>
    </lineage>
</organism>
<evidence type="ECO:0000313" key="19">
    <source>
        <dbReference type="EMBL" id="KAJ1910200.1"/>
    </source>
</evidence>
<dbReference type="Gene3D" id="3.60.21.10">
    <property type="match status" value="1"/>
</dbReference>
<keyword evidence="7" id="KW-0479">Metal-binding</keyword>
<evidence type="ECO:0000256" key="12">
    <source>
        <dbReference type="ARBA" id="ARBA00023204"/>
    </source>
</evidence>
<gene>
    <name evidence="19" type="primary">MRE11</name>
    <name evidence="19" type="ORF">H4219_006259</name>
</gene>
<feature type="compositionally biased region" description="Low complexity" evidence="17">
    <location>
        <begin position="833"/>
        <end position="852"/>
    </location>
</feature>
<evidence type="ECO:0000256" key="5">
    <source>
        <dbReference type="ARBA" id="ARBA00022454"/>
    </source>
</evidence>
<feature type="compositionally biased region" description="Polar residues" evidence="17">
    <location>
        <begin position="714"/>
        <end position="727"/>
    </location>
</feature>
<feature type="compositionally biased region" description="Polar residues" evidence="17">
    <location>
        <begin position="675"/>
        <end position="687"/>
    </location>
</feature>
<dbReference type="GO" id="GO:0006303">
    <property type="term" value="P:double-strand break repair via nonhomologous end joining"/>
    <property type="evidence" value="ECO:0007669"/>
    <property type="project" value="TreeGrafter"/>
</dbReference>
<dbReference type="OrthoDB" id="30417at2759"/>
<comment type="subcellular location">
    <subcellularLocation>
        <location evidence="3">Chromosome</location>
    </subcellularLocation>
    <subcellularLocation>
        <location evidence="2">Nucleus</location>
    </subcellularLocation>
</comment>
<evidence type="ECO:0000256" key="14">
    <source>
        <dbReference type="ARBA" id="ARBA00023242"/>
    </source>
</evidence>
<keyword evidence="12 16" id="KW-0234">DNA repair</keyword>
<keyword evidence="13 16" id="KW-0464">Manganese</keyword>
<dbReference type="GO" id="GO:0000014">
    <property type="term" value="F:single-stranded DNA endodeoxyribonuclease activity"/>
    <property type="evidence" value="ECO:0007669"/>
    <property type="project" value="TreeGrafter"/>
</dbReference>
<dbReference type="InterPro" id="IPR038487">
    <property type="entry name" value="Mre11_capping_dom"/>
</dbReference>
<reference evidence="19" key="1">
    <citation type="submission" date="2022-07" db="EMBL/GenBank/DDBJ databases">
        <title>Phylogenomic reconstructions and comparative analyses of Kickxellomycotina fungi.</title>
        <authorList>
            <person name="Reynolds N.K."/>
            <person name="Stajich J.E."/>
            <person name="Barry K."/>
            <person name="Grigoriev I.V."/>
            <person name="Crous P."/>
            <person name="Smith M.E."/>
        </authorList>
    </citation>
    <scope>NUCLEOTIDE SEQUENCE</scope>
    <source>
        <strain evidence="19">NBRC 100468</strain>
    </source>
</reference>
<feature type="domain" description="Mre11 DNA-binding" evidence="18">
    <location>
        <begin position="306"/>
        <end position="491"/>
    </location>
</feature>
<dbReference type="CDD" id="cd00840">
    <property type="entry name" value="MPP_Mre11_N"/>
    <property type="match status" value="1"/>
</dbReference>
<dbReference type="GO" id="GO:0007095">
    <property type="term" value="P:mitotic G2 DNA damage checkpoint signaling"/>
    <property type="evidence" value="ECO:0007669"/>
    <property type="project" value="TreeGrafter"/>
</dbReference>
<evidence type="ECO:0000256" key="10">
    <source>
        <dbReference type="ARBA" id="ARBA00022801"/>
    </source>
</evidence>
<dbReference type="Pfam" id="PF00149">
    <property type="entry name" value="Metallophos"/>
    <property type="match status" value="1"/>
</dbReference>
<evidence type="ECO:0000256" key="8">
    <source>
        <dbReference type="ARBA" id="ARBA00022759"/>
    </source>
</evidence>
<comment type="cofactor">
    <cofactor evidence="1">
        <name>Mn(2+)</name>
        <dbReference type="ChEBI" id="CHEBI:29035"/>
    </cofactor>
</comment>
<evidence type="ECO:0000259" key="18">
    <source>
        <dbReference type="SMART" id="SM01347"/>
    </source>
</evidence>
<evidence type="ECO:0000256" key="9">
    <source>
        <dbReference type="ARBA" id="ARBA00022763"/>
    </source>
</evidence>
<dbReference type="GO" id="GO:0030145">
    <property type="term" value="F:manganese ion binding"/>
    <property type="evidence" value="ECO:0007669"/>
    <property type="project" value="InterPro"/>
</dbReference>
<evidence type="ECO:0000256" key="1">
    <source>
        <dbReference type="ARBA" id="ARBA00001936"/>
    </source>
</evidence>
<keyword evidence="20" id="KW-1185">Reference proteome</keyword>
<name>A0A9W7ZQK6_9FUNG</name>
<feature type="region of interest" description="Disordered" evidence="17">
    <location>
        <begin position="568"/>
        <end position="858"/>
    </location>
</feature>
<protein>
    <submittedName>
        <fullName evidence="19">Meiotic recombination</fullName>
    </submittedName>
</protein>
<evidence type="ECO:0000256" key="11">
    <source>
        <dbReference type="ARBA" id="ARBA00022839"/>
    </source>
</evidence>
<keyword evidence="10 16" id="KW-0378">Hydrolase</keyword>
<dbReference type="InterPro" id="IPR041796">
    <property type="entry name" value="Mre11_N"/>
</dbReference>
<dbReference type="GO" id="GO:0042138">
    <property type="term" value="P:meiotic DNA double-strand break formation"/>
    <property type="evidence" value="ECO:0007669"/>
    <property type="project" value="TreeGrafter"/>
</dbReference>
<dbReference type="GO" id="GO:0030870">
    <property type="term" value="C:Mre11 complex"/>
    <property type="evidence" value="ECO:0007669"/>
    <property type="project" value="InterPro"/>
</dbReference>
<keyword evidence="14 16" id="KW-0539">Nucleus</keyword>
<dbReference type="InterPro" id="IPR007281">
    <property type="entry name" value="Mre11_DNA-bd"/>
</dbReference>
<accession>A0A9W7ZQK6</accession>
<dbReference type="GO" id="GO:0000723">
    <property type="term" value="P:telomere maintenance"/>
    <property type="evidence" value="ECO:0007669"/>
    <property type="project" value="TreeGrafter"/>
</dbReference>
<dbReference type="FunFam" id="3.60.21.10:FF:000011">
    <property type="entry name" value="Double-strand break repair protein"/>
    <property type="match status" value="1"/>
</dbReference>
<feature type="compositionally biased region" description="Polar residues" evidence="17">
    <location>
        <begin position="586"/>
        <end position="596"/>
    </location>
</feature>